<reference evidence="1 2" key="1">
    <citation type="submission" date="2020-06" db="EMBL/GenBank/DDBJ databases">
        <title>Transcriptomic and genomic resources for Thalictrum thalictroides and T. hernandezii: Facilitating candidate gene discovery in an emerging model plant lineage.</title>
        <authorList>
            <person name="Arias T."/>
            <person name="Riano-Pachon D.M."/>
            <person name="Di Stilio V.S."/>
        </authorList>
    </citation>
    <scope>NUCLEOTIDE SEQUENCE [LARGE SCALE GENOMIC DNA]</scope>
    <source>
        <strain evidence="2">cv. WT478/WT964</strain>
        <tissue evidence="1">Leaves</tissue>
    </source>
</reference>
<dbReference type="AlphaFoldDB" id="A0A7J6VVW9"/>
<dbReference type="EMBL" id="JABWDY010025733">
    <property type="protein sequence ID" value="KAF5189254.1"/>
    <property type="molecule type" value="Genomic_DNA"/>
</dbReference>
<name>A0A7J6VVW9_THATH</name>
<keyword evidence="2" id="KW-1185">Reference proteome</keyword>
<dbReference type="Proteomes" id="UP000554482">
    <property type="component" value="Unassembled WGS sequence"/>
</dbReference>
<organism evidence="1 2">
    <name type="scientific">Thalictrum thalictroides</name>
    <name type="common">Rue-anemone</name>
    <name type="synonym">Anemone thalictroides</name>
    <dbReference type="NCBI Taxonomy" id="46969"/>
    <lineage>
        <taxon>Eukaryota</taxon>
        <taxon>Viridiplantae</taxon>
        <taxon>Streptophyta</taxon>
        <taxon>Embryophyta</taxon>
        <taxon>Tracheophyta</taxon>
        <taxon>Spermatophyta</taxon>
        <taxon>Magnoliopsida</taxon>
        <taxon>Ranunculales</taxon>
        <taxon>Ranunculaceae</taxon>
        <taxon>Thalictroideae</taxon>
        <taxon>Thalictrum</taxon>
    </lineage>
</organism>
<gene>
    <name evidence="1" type="ORF">FRX31_021159</name>
</gene>
<protein>
    <submittedName>
        <fullName evidence="1">F-box/LRR-repeat MAX2-like protein</fullName>
    </submittedName>
</protein>
<proteinExistence type="predicted"/>
<evidence type="ECO:0000313" key="1">
    <source>
        <dbReference type="EMBL" id="KAF5189254.1"/>
    </source>
</evidence>
<comment type="caution">
    <text evidence="1">The sequence shown here is derived from an EMBL/GenBank/DDBJ whole genome shotgun (WGS) entry which is preliminary data.</text>
</comment>
<sequence>MDSDFVLNELDYGAGVSSEMYESDDLCFPTATKRNADCYDTRKNKKCKYSMGELLSTLPLYGLEICLVLEEIQIMVEGDCRSRPPMPNDQSFALICLARYPQLSKMKLDCGDALRYSLTAPSGQMDQSLWEKSYLMGISHLNLNELDYWPPQDKDVNQRCLSLPAVGLLS</sequence>
<dbReference type="OrthoDB" id="550575at2759"/>
<evidence type="ECO:0000313" key="2">
    <source>
        <dbReference type="Proteomes" id="UP000554482"/>
    </source>
</evidence>
<accession>A0A7J6VVW9</accession>